<protein>
    <recommendedName>
        <fullName evidence="2">Altered inheritance of mitochondria protein 6</fullName>
    </recommendedName>
</protein>
<dbReference type="Proteomes" id="UP000799770">
    <property type="component" value="Unassembled WGS sequence"/>
</dbReference>
<dbReference type="Gene3D" id="3.20.20.190">
    <property type="entry name" value="Phosphatidylinositol (PI) phosphodiesterase"/>
    <property type="match status" value="1"/>
</dbReference>
<evidence type="ECO:0000313" key="4">
    <source>
        <dbReference type="EMBL" id="KAF2123227.1"/>
    </source>
</evidence>
<proteinExistence type="inferred from homology"/>
<dbReference type="EMBL" id="ML977310">
    <property type="protein sequence ID" value="KAF2123227.1"/>
    <property type="molecule type" value="Genomic_DNA"/>
</dbReference>
<dbReference type="InterPro" id="IPR051236">
    <property type="entry name" value="HAT_RTT109-like"/>
</dbReference>
<keyword evidence="3" id="KW-0732">Signal</keyword>
<reference evidence="4" key="1">
    <citation type="journal article" date="2020" name="Stud. Mycol.">
        <title>101 Dothideomycetes genomes: a test case for predicting lifestyles and emergence of pathogens.</title>
        <authorList>
            <person name="Haridas S."/>
            <person name="Albert R."/>
            <person name="Binder M."/>
            <person name="Bloem J."/>
            <person name="Labutti K."/>
            <person name="Salamov A."/>
            <person name="Andreopoulos B."/>
            <person name="Baker S."/>
            <person name="Barry K."/>
            <person name="Bills G."/>
            <person name="Bluhm B."/>
            <person name="Cannon C."/>
            <person name="Castanera R."/>
            <person name="Culley D."/>
            <person name="Daum C."/>
            <person name="Ezra D."/>
            <person name="Gonzalez J."/>
            <person name="Henrissat B."/>
            <person name="Kuo A."/>
            <person name="Liang C."/>
            <person name="Lipzen A."/>
            <person name="Lutzoni F."/>
            <person name="Magnuson J."/>
            <person name="Mondo S."/>
            <person name="Nolan M."/>
            <person name="Ohm R."/>
            <person name="Pangilinan J."/>
            <person name="Park H.-J."/>
            <person name="Ramirez L."/>
            <person name="Alfaro M."/>
            <person name="Sun H."/>
            <person name="Tritt A."/>
            <person name="Yoshinaga Y."/>
            <person name="Zwiers L.-H."/>
            <person name="Turgeon B."/>
            <person name="Goodwin S."/>
            <person name="Spatafora J."/>
            <person name="Crous P."/>
            <person name="Grigoriev I."/>
        </authorList>
    </citation>
    <scope>NUCLEOTIDE SEQUENCE</scope>
    <source>
        <strain evidence="4">CBS 627.86</strain>
    </source>
</reference>
<feature type="signal peptide" evidence="3">
    <location>
        <begin position="1"/>
        <end position="18"/>
    </location>
</feature>
<accession>A0A6A5ZWT0</accession>
<gene>
    <name evidence="4" type="ORF">BDV96DRAFT_639767</name>
</gene>
<name>A0A6A5ZWT0_9PLEO</name>
<comment type="similarity">
    <text evidence="1">Belongs to the AIM6 family.</text>
</comment>
<dbReference type="PANTHER" id="PTHR31571">
    <property type="entry name" value="ALTERED INHERITANCE OF MITOCHONDRIA PROTEIN 6"/>
    <property type="match status" value="1"/>
</dbReference>
<evidence type="ECO:0000313" key="5">
    <source>
        <dbReference type="Proteomes" id="UP000799770"/>
    </source>
</evidence>
<organism evidence="4 5">
    <name type="scientific">Lophiotrema nucula</name>
    <dbReference type="NCBI Taxonomy" id="690887"/>
    <lineage>
        <taxon>Eukaryota</taxon>
        <taxon>Fungi</taxon>
        <taxon>Dikarya</taxon>
        <taxon>Ascomycota</taxon>
        <taxon>Pezizomycotina</taxon>
        <taxon>Dothideomycetes</taxon>
        <taxon>Pleosporomycetidae</taxon>
        <taxon>Pleosporales</taxon>
        <taxon>Lophiotremataceae</taxon>
        <taxon>Lophiotrema</taxon>
    </lineage>
</organism>
<keyword evidence="5" id="KW-1185">Reference proteome</keyword>
<dbReference type="OrthoDB" id="4153866at2759"/>
<evidence type="ECO:0000256" key="3">
    <source>
        <dbReference type="SAM" id="SignalP"/>
    </source>
</evidence>
<feature type="chain" id="PRO_5025374902" description="Altered inheritance of mitochondria protein 6" evidence="3">
    <location>
        <begin position="19"/>
        <end position="476"/>
    </location>
</feature>
<dbReference type="GO" id="GO:0008081">
    <property type="term" value="F:phosphoric diester hydrolase activity"/>
    <property type="evidence" value="ECO:0007669"/>
    <property type="project" value="InterPro"/>
</dbReference>
<sequence length="476" mass="52431">MKSNTGALVTALIAVCSALPTSDYQPTYEPRWNESVGIENSNADFVSSCGPDWMAVDDVFTNNGAIHRRGYNTAVDGFCDMAHGKLVGAENQKYLSMATRVWLSGGGRPEEYGINGYVYFEVHNKINGGHTVDGTKCKEYLKKMTSNSVNGKHCYGGPQPQGSHATLGGTWQVGSNDISYHAIANKIPPINEQIDNVVLTHDAIYDIGRDHGPFLSPWPLHQFNDAVPVNCHSHNDYMRDKALYSALMAGCVSVEADVWPHGDKLTVGHEDPGPNGPTLDDLYLKPLLALIQSQDAIFTKKPEVGLDLLVDFKSDPDKTWDLLIKTLAPLRDAGYLSSWHHGAFDYQHVTVIASGTALVDGPAPEPLAKANSDTANPAHAVFVDARANKPLRNFNQSNTYWMSASFKEAVQRDPGPLTPYNLGVMRAHVRNAHARRFKIRYWDIPDEGVWQHLVAEGVDRLNVDHLESVAGLDWYL</sequence>
<dbReference type="InterPro" id="IPR017946">
    <property type="entry name" value="PLC-like_Pdiesterase_TIM-brl"/>
</dbReference>
<evidence type="ECO:0000256" key="2">
    <source>
        <dbReference type="ARBA" id="ARBA00014286"/>
    </source>
</evidence>
<dbReference type="SUPFAM" id="SSF51695">
    <property type="entry name" value="PLC-like phosphodiesterases"/>
    <property type="match status" value="1"/>
</dbReference>
<dbReference type="AlphaFoldDB" id="A0A6A5ZWT0"/>
<dbReference type="PANTHER" id="PTHR31571:SF1">
    <property type="entry name" value="ALTERED INHERITANCE OF MITOCHONDRIA PROTEIN 6"/>
    <property type="match status" value="1"/>
</dbReference>
<dbReference type="GO" id="GO:0006629">
    <property type="term" value="P:lipid metabolic process"/>
    <property type="evidence" value="ECO:0007669"/>
    <property type="project" value="InterPro"/>
</dbReference>
<evidence type="ECO:0000256" key="1">
    <source>
        <dbReference type="ARBA" id="ARBA00008858"/>
    </source>
</evidence>